<evidence type="ECO:0000313" key="2">
    <source>
        <dbReference type="EMBL" id="MFC2999073.1"/>
    </source>
</evidence>
<gene>
    <name evidence="2" type="ORF">ACFOD3_04150</name>
</gene>
<proteinExistence type="predicted"/>
<name>A0ABV7BRF1_9PROT</name>
<dbReference type="EMBL" id="JBHRSB010000001">
    <property type="protein sequence ID" value="MFC2999073.1"/>
    <property type="molecule type" value="Genomic_DNA"/>
</dbReference>
<reference evidence="3" key="1">
    <citation type="journal article" date="2019" name="Int. J. Syst. Evol. Microbiol.">
        <title>The Global Catalogue of Microorganisms (GCM) 10K type strain sequencing project: providing services to taxonomists for standard genome sequencing and annotation.</title>
        <authorList>
            <consortium name="The Broad Institute Genomics Platform"/>
            <consortium name="The Broad Institute Genome Sequencing Center for Infectious Disease"/>
            <person name="Wu L."/>
            <person name="Ma J."/>
        </authorList>
    </citation>
    <scope>NUCLEOTIDE SEQUENCE [LARGE SCALE GENOMIC DNA]</scope>
    <source>
        <strain evidence="3">CGMCC 1.16855</strain>
    </source>
</reference>
<comment type="caution">
    <text evidence="2">The sequence shown here is derived from an EMBL/GenBank/DDBJ whole genome shotgun (WGS) entry which is preliminary data.</text>
</comment>
<dbReference type="GO" id="GO:0016787">
    <property type="term" value="F:hydrolase activity"/>
    <property type="evidence" value="ECO:0007669"/>
    <property type="project" value="UniProtKB-KW"/>
</dbReference>
<sequence length="275" mass="29624">MPSILQLSDAHLSPRNDLFRGNLARIRTLAEASPPDLIVASGDLSLDGADHDEDLVLAAELHGVFPAPLLALPGNHDTGSHPHTMPRQPFDSARLDRFRAHCGPGRGVVDLPGWRVIGLNSEVMGTGHAEEAAQADFIAEAAAGAGDRRIALFLHKPVFVTKFADPTFDYWSVPPQARAALLPVLEHPGLRLVASGHLHLHRQVMLGRVSYAWAPPLSFIVDPSEQPGLPGARVCGALLHHLHEDHVETVLLSPEGMETPSLDDLRAQTYPRAAA</sequence>
<dbReference type="EC" id="3.1.-.-" evidence="2"/>
<dbReference type="InterPro" id="IPR004843">
    <property type="entry name" value="Calcineurin-like_PHP"/>
</dbReference>
<dbReference type="Pfam" id="PF00149">
    <property type="entry name" value="Metallophos"/>
    <property type="match status" value="1"/>
</dbReference>
<dbReference type="RefSeq" id="WP_216834859.1">
    <property type="nucleotide sequence ID" value="NZ_JAFNJS010000001.1"/>
</dbReference>
<evidence type="ECO:0000313" key="3">
    <source>
        <dbReference type="Proteomes" id="UP001595420"/>
    </source>
</evidence>
<organism evidence="2 3">
    <name type="scientific">Falsiroseomonas tokyonensis</name>
    <dbReference type="NCBI Taxonomy" id="430521"/>
    <lineage>
        <taxon>Bacteria</taxon>
        <taxon>Pseudomonadati</taxon>
        <taxon>Pseudomonadota</taxon>
        <taxon>Alphaproteobacteria</taxon>
        <taxon>Acetobacterales</taxon>
        <taxon>Roseomonadaceae</taxon>
        <taxon>Falsiroseomonas</taxon>
    </lineage>
</organism>
<keyword evidence="3" id="KW-1185">Reference proteome</keyword>
<dbReference type="PANTHER" id="PTHR43143:SF1">
    <property type="entry name" value="SERINE_THREONINE-PROTEIN PHOSPHATASE CPPED1"/>
    <property type="match status" value="1"/>
</dbReference>
<accession>A0ABV7BRF1</accession>
<evidence type="ECO:0000259" key="1">
    <source>
        <dbReference type="Pfam" id="PF00149"/>
    </source>
</evidence>
<dbReference type="PANTHER" id="PTHR43143">
    <property type="entry name" value="METALLOPHOSPHOESTERASE, CALCINEURIN SUPERFAMILY"/>
    <property type="match status" value="1"/>
</dbReference>
<keyword evidence="2" id="KW-0378">Hydrolase</keyword>
<dbReference type="InterPro" id="IPR051918">
    <property type="entry name" value="STPP_CPPED1"/>
</dbReference>
<protein>
    <submittedName>
        <fullName evidence="2">Metallophosphoesterase family protein</fullName>
        <ecNumber evidence="2">3.1.-.-</ecNumber>
    </submittedName>
</protein>
<dbReference type="Proteomes" id="UP001595420">
    <property type="component" value="Unassembled WGS sequence"/>
</dbReference>
<feature type="domain" description="Calcineurin-like phosphoesterase" evidence="1">
    <location>
        <begin position="3"/>
        <end position="199"/>
    </location>
</feature>